<name>A0A165L7H6_EXIGL</name>
<sequence>MKFFAVIALTIASVAARPAAPACGAWAVAISPLCKVDATEAGITIDEFHALNADRDLENGAVVGESYCVAAA</sequence>
<feature type="chain" id="PRO_5007861473" description="LysM domain-containing protein" evidence="1">
    <location>
        <begin position="17"/>
        <end position="72"/>
    </location>
</feature>
<dbReference type="AlphaFoldDB" id="A0A165L7H6"/>
<feature type="signal peptide" evidence="1">
    <location>
        <begin position="1"/>
        <end position="16"/>
    </location>
</feature>
<dbReference type="Proteomes" id="UP000077266">
    <property type="component" value="Unassembled WGS sequence"/>
</dbReference>
<reference evidence="2 3" key="1">
    <citation type="journal article" date="2016" name="Mol. Biol. Evol.">
        <title>Comparative Genomics of Early-Diverging Mushroom-Forming Fungi Provides Insights into the Origins of Lignocellulose Decay Capabilities.</title>
        <authorList>
            <person name="Nagy L.G."/>
            <person name="Riley R."/>
            <person name="Tritt A."/>
            <person name="Adam C."/>
            <person name="Daum C."/>
            <person name="Floudas D."/>
            <person name="Sun H."/>
            <person name="Yadav J.S."/>
            <person name="Pangilinan J."/>
            <person name="Larsson K.H."/>
            <person name="Matsuura K."/>
            <person name="Barry K."/>
            <person name="Labutti K."/>
            <person name="Kuo R."/>
            <person name="Ohm R.A."/>
            <person name="Bhattacharya S.S."/>
            <person name="Shirouzu T."/>
            <person name="Yoshinaga Y."/>
            <person name="Martin F.M."/>
            <person name="Grigoriev I.V."/>
            <person name="Hibbett D.S."/>
        </authorList>
    </citation>
    <scope>NUCLEOTIDE SEQUENCE [LARGE SCALE GENOMIC DNA]</scope>
    <source>
        <strain evidence="2 3">HHB12029</strain>
    </source>
</reference>
<organism evidence="2 3">
    <name type="scientific">Exidia glandulosa HHB12029</name>
    <dbReference type="NCBI Taxonomy" id="1314781"/>
    <lineage>
        <taxon>Eukaryota</taxon>
        <taxon>Fungi</taxon>
        <taxon>Dikarya</taxon>
        <taxon>Basidiomycota</taxon>
        <taxon>Agaricomycotina</taxon>
        <taxon>Agaricomycetes</taxon>
        <taxon>Auriculariales</taxon>
        <taxon>Exidiaceae</taxon>
        <taxon>Exidia</taxon>
    </lineage>
</organism>
<evidence type="ECO:0000313" key="3">
    <source>
        <dbReference type="Proteomes" id="UP000077266"/>
    </source>
</evidence>
<evidence type="ECO:0008006" key="4">
    <source>
        <dbReference type="Google" id="ProtNLM"/>
    </source>
</evidence>
<dbReference type="EMBL" id="KV425930">
    <property type="protein sequence ID" value="KZV97463.1"/>
    <property type="molecule type" value="Genomic_DNA"/>
</dbReference>
<keyword evidence="3" id="KW-1185">Reference proteome</keyword>
<evidence type="ECO:0000256" key="1">
    <source>
        <dbReference type="SAM" id="SignalP"/>
    </source>
</evidence>
<proteinExistence type="predicted"/>
<gene>
    <name evidence="2" type="ORF">EXIGLDRAFT_764421</name>
</gene>
<evidence type="ECO:0000313" key="2">
    <source>
        <dbReference type="EMBL" id="KZV97463.1"/>
    </source>
</evidence>
<dbReference type="InParanoid" id="A0A165L7H6"/>
<keyword evidence="1" id="KW-0732">Signal</keyword>
<protein>
    <recommendedName>
        <fullName evidence="4">LysM domain-containing protein</fullName>
    </recommendedName>
</protein>
<accession>A0A165L7H6</accession>